<dbReference type="GO" id="GO:0008168">
    <property type="term" value="F:methyltransferase activity"/>
    <property type="evidence" value="ECO:0007669"/>
    <property type="project" value="UniProtKB-KW"/>
</dbReference>
<organism evidence="1 2">
    <name type="scientific">Trichinella pseudospiralis</name>
    <name type="common">Parasitic roundworm</name>
    <dbReference type="NCBI Taxonomy" id="6337"/>
    <lineage>
        <taxon>Eukaryota</taxon>
        <taxon>Metazoa</taxon>
        <taxon>Ecdysozoa</taxon>
        <taxon>Nematoda</taxon>
        <taxon>Enoplea</taxon>
        <taxon>Dorylaimia</taxon>
        <taxon>Trichinellida</taxon>
        <taxon>Trichinellidae</taxon>
        <taxon>Trichinella</taxon>
    </lineage>
</organism>
<dbReference type="SUPFAM" id="SSF51197">
    <property type="entry name" value="Clavaminate synthase-like"/>
    <property type="match status" value="1"/>
</dbReference>
<comment type="caution">
    <text evidence="1">The sequence shown here is derived from an EMBL/GenBank/DDBJ whole genome shotgun (WGS) entry which is preliminary data.</text>
</comment>
<keyword evidence="2" id="KW-1185">Reference proteome</keyword>
<name>A0A0V1FM63_TRIPS</name>
<accession>A0A0V1FM63</accession>
<dbReference type="OrthoDB" id="424465at2759"/>
<gene>
    <name evidence="1" type="primary">Jmjd6</name>
    <name evidence="1" type="ORF">T4D_4607</name>
</gene>
<proteinExistence type="predicted"/>
<dbReference type="Proteomes" id="UP000054995">
    <property type="component" value="Unassembled WGS sequence"/>
</dbReference>
<dbReference type="GO" id="GO:0032259">
    <property type="term" value="P:methylation"/>
    <property type="evidence" value="ECO:0007669"/>
    <property type="project" value="UniProtKB-KW"/>
</dbReference>
<dbReference type="Gene3D" id="2.60.120.650">
    <property type="entry name" value="Cupin"/>
    <property type="match status" value="1"/>
</dbReference>
<dbReference type="EMBL" id="JYDT01000062">
    <property type="protein sequence ID" value="KRY87054.1"/>
    <property type="molecule type" value="Genomic_DNA"/>
</dbReference>
<reference evidence="1 2" key="1">
    <citation type="submission" date="2015-01" db="EMBL/GenBank/DDBJ databases">
        <title>Evolution of Trichinella species and genotypes.</title>
        <authorList>
            <person name="Korhonen P.K."/>
            <person name="Edoardo P."/>
            <person name="Giuseppe L.R."/>
            <person name="Gasser R.B."/>
        </authorList>
    </citation>
    <scope>NUCLEOTIDE SEQUENCE [LARGE SCALE GENOMIC DNA]</scope>
    <source>
        <strain evidence="1">ISS470</strain>
    </source>
</reference>
<protein>
    <submittedName>
        <fullName evidence="1">Bifunctional arginine demethylase and lysyl-hydroxylase JMJD6</fullName>
    </submittedName>
</protein>
<dbReference type="AlphaFoldDB" id="A0A0V1FM63"/>
<evidence type="ECO:0000313" key="2">
    <source>
        <dbReference type="Proteomes" id="UP000054995"/>
    </source>
</evidence>
<evidence type="ECO:0000313" key="1">
    <source>
        <dbReference type="EMBL" id="KRY87054.1"/>
    </source>
</evidence>
<sequence length="69" mass="7760">MLMVEVLQKLGETIFLPDGWWNVVLNLDLTVAITIKITTVQLVTIYQSHAIIEIAIDIINRIVAQDVSI</sequence>
<keyword evidence="1" id="KW-0489">Methyltransferase</keyword>
<keyword evidence="1" id="KW-0808">Transferase</keyword>